<dbReference type="Pfam" id="PF02033">
    <property type="entry name" value="RBFA"/>
    <property type="match status" value="1"/>
</dbReference>
<evidence type="ECO:0000313" key="3">
    <source>
        <dbReference type="EMBL" id="MBD5779948.1"/>
    </source>
</evidence>
<dbReference type="Proteomes" id="UP000622317">
    <property type="component" value="Unassembled WGS sequence"/>
</dbReference>
<dbReference type="InterPro" id="IPR015946">
    <property type="entry name" value="KH_dom-like_a/b"/>
</dbReference>
<dbReference type="GO" id="GO:0030490">
    <property type="term" value="P:maturation of SSU-rRNA"/>
    <property type="evidence" value="ECO:0007669"/>
    <property type="project" value="UniProtKB-UniRule"/>
</dbReference>
<proteinExistence type="inferred from homology"/>
<reference evidence="3" key="1">
    <citation type="submission" date="2020-09" db="EMBL/GenBank/DDBJ databases">
        <title>Pelagicoccus enzymogenes sp. nov. with an EPS production, isolated from marine sediment.</title>
        <authorList>
            <person name="Feng X."/>
        </authorList>
    </citation>
    <scope>NUCLEOTIDE SEQUENCE</scope>
    <source>
        <strain evidence="3">NFK12</strain>
    </source>
</reference>
<dbReference type="InterPro" id="IPR000238">
    <property type="entry name" value="RbfA"/>
</dbReference>
<protein>
    <recommendedName>
        <fullName evidence="2">Ribosome-binding factor A</fullName>
    </recommendedName>
</protein>
<organism evidence="3 4">
    <name type="scientific">Pelagicoccus enzymogenes</name>
    <dbReference type="NCBI Taxonomy" id="2773457"/>
    <lineage>
        <taxon>Bacteria</taxon>
        <taxon>Pseudomonadati</taxon>
        <taxon>Verrucomicrobiota</taxon>
        <taxon>Opitutia</taxon>
        <taxon>Puniceicoccales</taxon>
        <taxon>Pelagicoccaceae</taxon>
        <taxon>Pelagicoccus</taxon>
    </lineage>
</organism>
<evidence type="ECO:0000313" key="4">
    <source>
        <dbReference type="Proteomes" id="UP000622317"/>
    </source>
</evidence>
<name>A0A927F7M0_9BACT</name>
<dbReference type="InterPro" id="IPR023799">
    <property type="entry name" value="RbfA_dom_sf"/>
</dbReference>
<dbReference type="PANTHER" id="PTHR33515">
    <property type="entry name" value="RIBOSOME-BINDING FACTOR A, CHLOROPLASTIC-RELATED"/>
    <property type="match status" value="1"/>
</dbReference>
<keyword evidence="4" id="KW-1185">Reference proteome</keyword>
<evidence type="ECO:0000256" key="1">
    <source>
        <dbReference type="ARBA" id="ARBA00022517"/>
    </source>
</evidence>
<comment type="subunit">
    <text evidence="2">Monomer. Binds 30S ribosomal subunits, but not 50S ribosomal subunits or 70S ribosomes.</text>
</comment>
<comment type="function">
    <text evidence="2">One of several proteins that assist in the late maturation steps of the functional core of the 30S ribosomal subunit. Associates with free 30S ribosomal subunits (but not with 30S subunits that are part of 70S ribosomes or polysomes). Required for efficient processing of 16S rRNA. May interact with the 5'-terminal helix region of 16S rRNA.</text>
</comment>
<sequence length="128" mass="14499">MSNRKVRVGELVKREISDILHTRFKTSAVLITITEVDVSPDNKNALVFYSVIEANGFTRKKAQQFFAKNSSMFRRELGKRIVLKFLPALTFAFDEKNRAAAMVNELIDELVEPESETSKSEDSSKPDA</sequence>
<dbReference type="AlphaFoldDB" id="A0A927F7M0"/>
<dbReference type="EMBL" id="JACYFG010000024">
    <property type="protein sequence ID" value="MBD5779948.1"/>
    <property type="molecule type" value="Genomic_DNA"/>
</dbReference>
<dbReference type="PANTHER" id="PTHR33515:SF1">
    <property type="entry name" value="RIBOSOME-BINDING FACTOR A, CHLOROPLASTIC-RELATED"/>
    <property type="match status" value="1"/>
</dbReference>
<dbReference type="Gene3D" id="3.30.300.20">
    <property type="match status" value="1"/>
</dbReference>
<comment type="similarity">
    <text evidence="2">Belongs to the RbfA family.</text>
</comment>
<dbReference type="HAMAP" id="MF_00003">
    <property type="entry name" value="RbfA"/>
    <property type="match status" value="1"/>
</dbReference>
<comment type="caution">
    <text evidence="3">The sequence shown here is derived from an EMBL/GenBank/DDBJ whole genome shotgun (WGS) entry which is preliminary data.</text>
</comment>
<evidence type="ECO:0000256" key="2">
    <source>
        <dbReference type="HAMAP-Rule" id="MF_00003"/>
    </source>
</evidence>
<dbReference type="SUPFAM" id="SSF89919">
    <property type="entry name" value="Ribosome-binding factor A, RbfA"/>
    <property type="match status" value="1"/>
</dbReference>
<accession>A0A927F7M0</accession>
<dbReference type="GO" id="GO:0005829">
    <property type="term" value="C:cytosol"/>
    <property type="evidence" value="ECO:0007669"/>
    <property type="project" value="TreeGrafter"/>
</dbReference>
<keyword evidence="2" id="KW-0963">Cytoplasm</keyword>
<dbReference type="NCBIfam" id="TIGR00082">
    <property type="entry name" value="rbfA"/>
    <property type="match status" value="1"/>
</dbReference>
<keyword evidence="1 2" id="KW-0690">Ribosome biogenesis</keyword>
<dbReference type="RefSeq" id="WP_191617079.1">
    <property type="nucleotide sequence ID" value="NZ_JACYFG010000024.1"/>
</dbReference>
<gene>
    <name evidence="2 3" type="primary">rbfA</name>
    <name evidence="3" type="ORF">IEN85_10655</name>
</gene>
<comment type="subcellular location">
    <subcellularLocation>
        <location evidence="2">Cytoplasm</location>
    </subcellularLocation>
</comment>
<dbReference type="GO" id="GO:0043024">
    <property type="term" value="F:ribosomal small subunit binding"/>
    <property type="evidence" value="ECO:0007669"/>
    <property type="project" value="TreeGrafter"/>
</dbReference>